<dbReference type="Proteomes" id="UP000694918">
    <property type="component" value="Unplaced"/>
</dbReference>
<protein>
    <submittedName>
        <fullName evidence="3">LOW QUALITY PROTEIN: vacuolar protein sorting-associated protein 4</fullName>
    </submittedName>
</protein>
<evidence type="ECO:0000313" key="3">
    <source>
        <dbReference type="RefSeq" id="XP_011004509.1"/>
    </source>
</evidence>
<dbReference type="InterPro" id="IPR027417">
    <property type="entry name" value="P-loop_NTPase"/>
</dbReference>
<dbReference type="GO" id="GO:0007033">
    <property type="term" value="P:vacuole organization"/>
    <property type="evidence" value="ECO:0007669"/>
    <property type="project" value="TreeGrafter"/>
</dbReference>
<dbReference type="GO" id="GO:0016197">
    <property type="term" value="P:endosomal transport"/>
    <property type="evidence" value="ECO:0007669"/>
    <property type="project" value="TreeGrafter"/>
</dbReference>
<name>A0AAJ6T5A6_POPEU</name>
<dbReference type="GO" id="GO:0016887">
    <property type="term" value="F:ATP hydrolysis activity"/>
    <property type="evidence" value="ECO:0007669"/>
    <property type="project" value="TreeGrafter"/>
</dbReference>
<feature type="non-terminal residue" evidence="3">
    <location>
        <position position="1"/>
    </location>
</feature>
<dbReference type="InterPro" id="IPR050304">
    <property type="entry name" value="MT-severing_AAA_ATPase"/>
</dbReference>
<evidence type="ECO:0000313" key="2">
    <source>
        <dbReference type="Proteomes" id="UP000694918"/>
    </source>
</evidence>
<dbReference type="GeneID" id="105110982"/>
<dbReference type="KEGG" id="peu:105110982"/>
<dbReference type="AlphaFoldDB" id="A0AAJ6T5A6"/>
<sequence>RHIHVFVFLAESCFPANQINRLEKNHKICEAITKKFADYVRRAEEIGTVPDEGGPGPNSNGDAAVARRPRTKPGDGEDGDDPEEKLRAGLNSAIEREKPDVKWSEVAGIESAKRALQEAVISPVKFPRLFTGRYFAFLLTWV</sequence>
<dbReference type="Gene3D" id="3.40.50.300">
    <property type="entry name" value="P-loop containing nucleotide triphosphate hydrolases"/>
    <property type="match status" value="1"/>
</dbReference>
<dbReference type="PANTHER" id="PTHR23074:SF159">
    <property type="entry name" value="PROTEIN SUPPRESSOR OF K(+) TRANSPORT GROWTH DEFECT 1"/>
    <property type="match status" value="1"/>
</dbReference>
<feature type="region of interest" description="Disordered" evidence="1">
    <location>
        <begin position="46"/>
        <end position="92"/>
    </location>
</feature>
<reference evidence="3" key="1">
    <citation type="submission" date="2025-08" db="UniProtKB">
        <authorList>
            <consortium name="RefSeq"/>
        </authorList>
    </citation>
    <scope>IDENTIFICATION</scope>
</reference>
<dbReference type="PANTHER" id="PTHR23074">
    <property type="entry name" value="AAA DOMAIN-CONTAINING"/>
    <property type="match status" value="1"/>
</dbReference>
<dbReference type="RefSeq" id="XP_011004509.1">
    <property type="nucleotide sequence ID" value="XM_011006207.1"/>
</dbReference>
<proteinExistence type="predicted"/>
<organism evidence="2 3">
    <name type="scientific">Populus euphratica</name>
    <name type="common">Euphrates poplar</name>
    <dbReference type="NCBI Taxonomy" id="75702"/>
    <lineage>
        <taxon>Eukaryota</taxon>
        <taxon>Viridiplantae</taxon>
        <taxon>Streptophyta</taxon>
        <taxon>Embryophyta</taxon>
        <taxon>Tracheophyta</taxon>
        <taxon>Spermatophyta</taxon>
        <taxon>Magnoliopsida</taxon>
        <taxon>eudicotyledons</taxon>
        <taxon>Gunneridae</taxon>
        <taxon>Pentapetalae</taxon>
        <taxon>rosids</taxon>
        <taxon>fabids</taxon>
        <taxon>Malpighiales</taxon>
        <taxon>Salicaceae</taxon>
        <taxon>Saliceae</taxon>
        <taxon>Populus</taxon>
    </lineage>
</organism>
<evidence type="ECO:0000256" key="1">
    <source>
        <dbReference type="SAM" id="MobiDB-lite"/>
    </source>
</evidence>
<accession>A0AAJ6T5A6</accession>
<keyword evidence="2" id="KW-1185">Reference proteome</keyword>
<gene>
    <name evidence="3" type="primary">LOC105110982</name>
</gene>